<evidence type="ECO:0000313" key="1">
    <source>
        <dbReference type="EMBL" id="UWS35234.1"/>
    </source>
</evidence>
<evidence type="ECO:0000313" key="2">
    <source>
        <dbReference type="Proteomes" id="UP001058553"/>
    </source>
</evidence>
<organism evidence="1 2">
    <name type="scientific">Erwinia pyrifoliae</name>
    <dbReference type="NCBI Taxonomy" id="79967"/>
    <lineage>
        <taxon>Bacteria</taxon>
        <taxon>Pseudomonadati</taxon>
        <taxon>Pseudomonadota</taxon>
        <taxon>Gammaproteobacteria</taxon>
        <taxon>Enterobacterales</taxon>
        <taxon>Erwiniaceae</taxon>
        <taxon>Erwinia</taxon>
    </lineage>
</organism>
<dbReference type="RefSeq" id="WP_259817444.1">
    <property type="nucleotide sequence ID" value="NZ_CP103445.1"/>
</dbReference>
<dbReference type="EMBL" id="CP103445">
    <property type="protein sequence ID" value="UWS35234.1"/>
    <property type="molecule type" value="Genomic_DNA"/>
</dbReference>
<reference evidence="1" key="1">
    <citation type="submission" date="2022-07" db="EMBL/GenBank/DDBJ databases">
        <title>Genetic diversity of Erwinia pyrifoliae.</title>
        <authorList>
            <person name="Park D.S."/>
            <person name="Ham H."/>
        </authorList>
    </citation>
    <scope>NUCLEOTIDE SEQUENCE</scope>
    <source>
        <strain evidence="1">CP201486</strain>
    </source>
</reference>
<accession>A0ABY5XCV6</accession>
<gene>
    <name evidence="1" type="ORF">NYP84_08885</name>
</gene>
<keyword evidence="2" id="KW-1185">Reference proteome</keyword>
<dbReference type="InterPro" id="IPR003458">
    <property type="entry name" value="Phage_T4_Gp38_tail_assem"/>
</dbReference>
<proteinExistence type="predicted"/>
<name>A0ABY5XCV6_ERWPY</name>
<dbReference type="Pfam" id="PF02413">
    <property type="entry name" value="Caudo_TAP"/>
    <property type="match status" value="1"/>
</dbReference>
<sequence length="182" mass="20538">MKLVNLQHYVPDELFSGDGVQYFIDATGKDWFKSLPKFTRKYSLAIENDTGVIRSISEDTSRLYPVGLTVVDVDSLPSGCDIFGGWVFDGEGIVPRTYSPEELRTQAEAQKERLIAEANKKTQAWQTQLMLGMISDEDKKSLIAWMAYVQNVQAIDTHHPESIVWPADDAPDINWQVMPDVV</sequence>
<dbReference type="Proteomes" id="UP001058553">
    <property type="component" value="Chromosome"/>
</dbReference>
<protein>
    <submittedName>
        <fullName evidence="1">Tail fiber assembly protein</fullName>
    </submittedName>
</protein>